<evidence type="ECO:0000313" key="2">
    <source>
        <dbReference type="Proteomes" id="UP001165143"/>
    </source>
</evidence>
<protein>
    <submittedName>
        <fullName evidence="1">Uncharacterized protein</fullName>
    </submittedName>
</protein>
<dbReference type="AlphaFoldDB" id="A0A9W6PN52"/>
<dbReference type="EMBL" id="BSRX01000087">
    <property type="protein sequence ID" value="GLW59499.1"/>
    <property type="molecule type" value="Genomic_DNA"/>
</dbReference>
<gene>
    <name evidence="1" type="ORF">Kpho01_75090</name>
</gene>
<comment type="caution">
    <text evidence="1">The sequence shown here is derived from an EMBL/GenBank/DDBJ whole genome shotgun (WGS) entry which is preliminary data.</text>
</comment>
<name>A0A9W6PN52_9ACTN</name>
<dbReference type="Proteomes" id="UP001165143">
    <property type="component" value="Unassembled WGS sequence"/>
</dbReference>
<sequence length="63" mass="6573">MPHSPGATETVVDLLRRDHLRMRVTAVDPAGAGANGADKAPLLTLDQLKSLALDPAWAALGTK</sequence>
<reference evidence="1" key="1">
    <citation type="submission" date="2023-02" db="EMBL/GenBank/DDBJ databases">
        <title>Kitasatospora phosalacinea NBRC 14362.</title>
        <authorList>
            <person name="Ichikawa N."/>
            <person name="Sato H."/>
            <person name="Tonouchi N."/>
        </authorList>
    </citation>
    <scope>NUCLEOTIDE SEQUENCE</scope>
    <source>
        <strain evidence="1">NBRC 14362</strain>
    </source>
</reference>
<evidence type="ECO:0000313" key="1">
    <source>
        <dbReference type="EMBL" id="GLW59499.1"/>
    </source>
</evidence>
<proteinExistence type="predicted"/>
<accession>A0A9W6PN52</accession>
<dbReference type="RefSeq" id="WP_051778689.1">
    <property type="nucleotide sequence ID" value="NZ_BSRX01000087.1"/>
</dbReference>
<organism evidence="1 2">
    <name type="scientific">Kitasatospora phosalacinea</name>
    <dbReference type="NCBI Taxonomy" id="2065"/>
    <lineage>
        <taxon>Bacteria</taxon>
        <taxon>Bacillati</taxon>
        <taxon>Actinomycetota</taxon>
        <taxon>Actinomycetes</taxon>
        <taxon>Kitasatosporales</taxon>
        <taxon>Streptomycetaceae</taxon>
        <taxon>Kitasatospora</taxon>
    </lineage>
</organism>